<feature type="compositionally biased region" description="Basic residues" evidence="1">
    <location>
        <begin position="1"/>
        <end position="13"/>
    </location>
</feature>
<evidence type="ECO:0000256" key="1">
    <source>
        <dbReference type="SAM" id="MobiDB-lite"/>
    </source>
</evidence>
<reference evidence="2 3" key="1">
    <citation type="journal article" date="2020" name="G3 (Bethesda)">
        <title>CeMbio - The Caenorhabditis elegans Microbiome Resource.</title>
        <authorList>
            <person name="Dirksen P."/>
            <person name="Assie A."/>
            <person name="Zimmermann J."/>
            <person name="Zhang F."/>
            <person name="Tietje A.M."/>
            <person name="Marsh S.A."/>
            <person name="Felix M.A."/>
            <person name="Shapira M."/>
            <person name="Kaleta C."/>
            <person name="Schulenburg H."/>
            <person name="Samuel B."/>
        </authorList>
    </citation>
    <scope>NUCLEOTIDE SEQUENCE [LARGE SCALE GENOMIC DNA]</scope>
    <source>
        <strain evidence="2 3">BIGb0172</strain>
    </source>
</reference>
<name>A0A7G5EF39_9BURK</name>
<dbReference type="KEGG" id="cpis:HS961_07045"/>
<evidence type="ECO:0000313" key="3">
    <source>
        <dbReference type="Proteomes" id="UP000515240"/>
    </source>
</evidence>
<feature type="region of interest" description="Disordered" evidence="1">
    <location>
        <begin position="1"/>
        <end position="25"/>
    </location>
</feature>
<dbReference type="EMBL" id="CP058554">
    <property type="protein sequence ID" value="QMV72614.1"/>
    <property type="molecule type" value="Genomic_DNA"/>
</dbReference>
<evidence type="ECO:0000313" key="2">
    <source>
        <dbReference type="EMBL" id="QMV72614.1"/>
    </source>
</evidence>
<proteinExistence type="predicted"/>
<gene>
    <name evidence="2" type="ORF">HS961_07045</name>
</gene>
<dbReference type="AlphaFoldDB" id="A0A7G5EF39"/>
<sequence length="96" mass="10687">MAKTTTNRRKRLQAARQSSLPRSKPLQASALLGYSTCSGIDAEVERRVRAHVILTWHKTIEIATESLKTLNQAFEKGLTEMRADMAAKRDSEGTNS</sequence>
<accession>A0A7G5EF39</accession>
<keyword evidence="3" id="KW-1185">Reference proteome</keyword>
<dbReference type="Proteomes" id="UP000515240">
    <property type="component" value="Chromosome"/>
</dbReference>
<dbReference type="RefSeq" id="WP_182327029.1">
    <property type="nucleotide sequence ID" value="NZ_CP058554.1"/>
</dbReference>
<protein>
    <submittedName>
        <fullName evidence="2">Uncharacterized protein</fullName>
    </submittedName>
</protein>
<organism evidence="2 3">
    <name type="scientific">Comamonas piscis</name>
    <dbReference type="NCBI Taxonomy" id="1562974"/>
    <lineage>
        <taxon>Bacteria</taxon>
        <taxon>Pseudomonadati</taxon>
        <taxon>Pseudomonadota</taxon>
        <taxon>Betaproteobacteria</taxon>
        <taxon>Burkholderiales</taxon>
        <taxon>Comamonadaceae</taxon>
        <taxon>Comamonas</taxon>
    </lineage>
</organism>